<dbReference type="CDD" id="cd14752">
    <property type="entry name" value="GH31_N"/>
    <property type="match status" value="1"/>
</dbReference>
<evidence type="ECO:0000256" key="10">
    <source>
        <dbReference type="RuleBase" id="RU361185"/>
    </source>
</evidence>
<dbReference type="GO" id="GO:0006491">
    <property type="term" value="P:N-glycan processing"/>
    <property type="evidence" value="ECO:0007669"/>
    <property type="project" value="TreeGrafter"/>
</dbReference>
<dbReference type="InterPro" id="IPR025887">
    <property type="entry name" value="Glyco_hydro_31_N_dom"/>
</dbReference>
<dbReference type="InterPro" id="IPR048395">
    <property type="entry name" value="Glyco_hydro_31_C"/>
</dbReference>
<name>A0A9N8ZL77_9GLOM</name>
<evidence type="ECO:0000259" key="13">
    <source>
        <dbReference type="Pfam" id="PF21365"/>
    </source>
</evidence>
<dbReference type="GO" id="GO:0030246">
    <property type="term" value="F:carbohydrate binding"/>
    <property type="evidence" value="ECO:0007669"/>
    <property type="project" value="InterPro"/>
</dbReference>
<organism evidence="14 15">
    <name type="scientific">Acaulospora morrowiae</name>
    <dbReference type="NCBI Taxonomy" id="94023"/>
    <lineage>
        <taxon>Eukaryota</taxon>
        <taxon>Fungi</taxon>
        <taxon>Fungi incertae sedis</taxon>
        <taxon>Mucoromycota</taxon>
        <taxon>Glomeromycotina</taxon>
        <taxon>Glomeromycetes</taxon>
        <taxon>Diversisporales</taxon>
        <taxon>Acaulosporaceae</taxon>
        <taxon>Acaulospora</taxon>
    </lineage>
</organism>
<reference evidence="14" key="1">
    <citation type="submission" date="2021-06" db="EMBL/GenBank/DDBJ databases">
        <authorList>
            <person name="Kallberg Y."/>
            <person name="Tangrot J."/>
            <person name="Rosling A."/>
        </authorList>
    </citation>
    <scope>NUCLEOTIDE SEQUENCE</scope>
    <source>
        <strain evidence="14">CL551</strain>
    </source>
</reference>
<keyword evidence="6" id="KW-0256">Endoplasmic reticulum</keyword>
<proteinExistence type="inferred from homology"/>
<dbReference type="Pfam" id="PF01055">
    <property type="entry name" value="Glyco_hydro_31_2nd"/>
    <property type="match status" value="1"/>
</dbReference>
<dbReference type="InterPro" id="IPR000322">
    <property type="entry name" value="Glyco_hydro_31_TIM"/>
</dbReference>
<protein>
    <recommendedName>
        <fullName evidence="9">Glucosidase II subunit alpha</fullName>
    </recommendedName>
</protein>
<comment type="caution">
    <text evidence="14">The sequence shown here is derived from an EMBL/GenBank/DDBJ whole genome shotgun (WGS) entry which is preliminary data.</text>
</comment>
<dbReference type="GO" id="GO:0017177">
    <property type="term" value="C:glucosidase II complex"/>
    <property type="evidence" value="ECO:0007669"/>
    <property type="project" value="TreeGrafter"/>
</dbReference>
<evidence type="ECO:0000259" key="11">
    <source>
        <dbReference type="Pfam" id="PF01055"/>
    </source>
</evidence>
<keyword evidence="4" id="KW-0732">Signal</keyword>
<dbReference type="InterPro" id="IPR030458">
    <property type="entry name" value="Glyco_hydro_31_AS"/>
</dbReference>
<dbReference type="GO" id="GO:0090599">
    <property type="term" value="F:alpha-glucosidase activity"/>
    <property type="evidence" value="ECO:0007669"/>
    <property type="project" value="TreeGrafter"/>
</dbReference>
<evidence type="ECO:0000256" key="3">
    <source>
        <dbReference type="ARBA" id="ARBA00007806"/>
    </source>
</evidence>
<dbReference type="CDD" id="cd06603">
    <property type="entry name" value="GH31_GANC_GANAB_alpha"/>
    <property type="match status" value="1"/>
</dbReference>
<evidence type="ECO:0000256" key="9">
    <source>
        <dbReference type="ARBA" id="ARBA00042895"/>
    </source>
</evidence>
<dbReference type="FunFam" id="3.20.20.80:FF:000046">
    <property type="entry name" value="Glucosidase alpha, neutral C"/>
    <property type="match status" value="1"/>
</dbReference>
<evidence type="ECO:0000256" key="4">
    <source>
        <dbReference type="ARBA" id="ARBA00022729"/>
    </source>
</evidence>
<dbReference type="Gene3D" id="2.60.40.1760">
    <property type="entry name" value="glycosyl hydrolase (family 31)"/>
    <property type="match status" value="1"/>
</dbReference>
<dbReference type="FunFam" id="2.60.40.1180:FF:000023">
    <property type="entry name" value="neutral alpha-glucosidase AB isoform X2"/>
    <property type="match status" value="1"/>
</dbReference>
<keyword evidence="15" id="KW-1185">Reference proteome</keyword>
<evidence type="ECO:0000313" key="15">
    <source>
        <dbReference type="Proteomes" id="UP000789342"/>
    </source>
</evidence>
<keyword evidence="7" id="KW-0325">Glycoprotein</keyword>
<dbReference type="SUPFAM" id="SSF74650">
    <property type="entry name" value="Galactose mutarotase-like"/>
    <property type="match status" value="1"/>
</dbReference>
<evidence type="ECO:0000259" key="12">
    <source>
        <dbReference type="Pfam" id="PF13802"/>
    </source>
</evidence>
<feature type="domain" description="Glycoside hydrolase family 31 N-terminal" evidence="12">
    <location>
        <begin position="63"/>
        <end position="297"/>
    </location>
</feature>
<dbReference type="Pfam" id="PF13802">
    <property type="entry name" value="Gal_mutarotas_2"/>
    <property type="match status" value="1"/>
</dbReference>
<dbReference type="Gene3D" id="3.20.20.80">
    <property type="entry name" value="Glycosidases"/>
    <property type="match status" value="1"/>
</dbReference>
<dbReference type="InterPro" id="IPR013780">
    <property type="entry name" value="Glyco_hydro_b"/>
</dbReference>
<dbReference type="FunFam" id="3.20.20.80:FF:000039">
    <property type="entry name" value="Glucosidase, alpha neutral C"/>
    <property type="match status" value="1"/>
</dbReference>
<comment type="pathway">
    <text evidence="2">Glycan metabolism; N-glycan metabolism.</text>
</comment>
<dbReference type="PANTHER" id="PTHR22762:SF54">
    <property type="entry name" value="BCDNA.GH04962"/>
    <property type="match status" value="1"/>
</dbReference>
<gene>
    <name evidence="14" type="ORF">AMORRO_LOCUS3188</name>
</gene>
<dbReference type="InterPro" id="IPR011013">
    <property type="entry name" value="Gal_mutarotase_sf_dom"/>
</dbReference>
<dbReference type="OrthoDB" id="3237269at2759"/>
<evidence type="ECO:0000256" key="6">
    <source>
        <dbReference type="ARBA" id="ARBA00022824"/>
    </source>
</evidence>
<sequence>VKLQDFKTCADSSFCRRNRDYADRVLANPTVISPYSLIKETIAIKDGILSGEIVNNENQIHFTFEINLLEVGAARVRINEKYPLKPRYDDVKNFALVKEPQNTLEYTEHPLQDSFTSVSFGKERKQKVIVYHSPFRVEFLIDDVPTVALNERGFFNFEHLRQKEASPGLVDQNGEENKLDVDAKEDNEKEKGLWEETFGGRTDTKPNGPESIGLDISFPGFAHVYGIPEHASTLSLKETRGGDGAYTEPYRLYNLDVFEYDLDNPMALYGSIPFMMAHRRGATAAVLWLNAAETWIDITKSKEDKHGLSKLLNFGKSTPTSTHTHWFSESGIIDVFVFLGPSSSDIFRQYGLLTGFTALPQYFAIAYHQCRWNYLDQNDVVEVDDGFDKHDIPYDVIWLDIEHTDGKKYMTWDNIKFPDPVKMQSDIGRKGRRMVAIVDPHLKRDDNYKVYKEANDLDLFTKEPDGRVYDAWCWPGSSSWPDFTNPLTREWWGKKLAFDQYKGSTEFLFVWNDMNEPSVFNGPEITMPKDLVHHGGWEHRDLHNIYGLSYHASTSVGLSNRTNPPSRPFVLSRAFFAGSQRYGAIWTGDNFARWDHLAMATPMLLTIGISGLPFSGADVGGFFGNPEPELLVRWYQAGAFQPFFRAHAHLDTKRREPWLAGEPYMGYIRDAIRERYALLPFWYTLFHEASTTGKPIIRPMFVVYPDDESSFSIEDQFFVGNSLLVKPIVTKGQTSTEVYLGENEIYYDYYTFEKILGPYKFIDAPLNKIPVFIHGGSIIPRRQRIRRSSLAMRSDPFTLLVALNKQNEATGTLYLDDGKSYEFEKGSYVHRQFLFSSGKLTSKSLALLENENNPYAQTVGSLRVERIIVLGLDKKPKKILAYHNSEPSKAKTLQFKFGGIGTVIGTSIPSKDALLIKDPNLLITKDWTIEFSN</sequence>
<dbReference type="GO" id="GO:0005975">
    <property type="term" value="P:carbohydrate metabolic process"/>
    <property type="evidence" value="ECO:0007669"/>
    <property type="project" value="InterPro"/>
</dbReference>
<evidence type="ECO:0000256" key="7">
    <source>
        <dbReference type="ARBA" id="ARBA00023180"/>
    </source>
</evidence>
<evidence type="ECO:0000256" key="8">
    <source>
        <dbReference type="ARBA" id="ARBA00023295"/>
    </source>
</evidence>
<dbReference type="Proteomes" id="UP000789342">
    <property type="component" value="Unassembled WGS sequence"/>
</dbReference>
<keyword evidence="5 10" id="KW-0378">Hydrolase</keyword>
<accession>A0A9N8ZL77</accession>
<dbReference type="EMBL" id="CAJVPV010001494">
    <property type="protein sequence ID" value="CAG8499617.1"/>
    <property type="molecule type" value="Genomic_DNA"/>
</dbReference>
<dbReference type="PROSITE" id="PS00129">
    <property type="entry name" value="GLYCOSYL_HYDROL_F31_1"/>
    <property type="match status" value="1"/>
</dbReference>
<comment type="subcellular location">
    <subcellularLocation>
        <location evidence="1">Endoplasmic reticulum</location>
    </subcellularLocation>
</comment>
<comment type="similarity">
    <text evidence="3 10">Belongs to the glycosyl hydrolase 31 family.</text>
</comment>
<evidence type="ECO:0000256" key="2">
    <source>
        <dbReference type="ARBA" id="ARBA00004833"/>
    </source>
</evidence>
<dbReference type="SUPFAM" id="SSF51011">
    <property type="entry name" value="Glycosyl hydrolase domain"/>
    <property type="match status" value="1"/>
</dbReference>
<dbReference type="PANTHER" id="PTHR22762">
    <property type="entry name" value="ALPHA-GLUCOSIDASE"/>
    <property type="match status" value="1"/>
</dbReference>
<evidence type="ECO:0000256" key="5">
    <source>
        <dbReference type="ARBA" id="ARBA00022801"/>
    </source>
</evidence>
<dbReference type="AlphaFoldDB" id="A0A9N8ZL77"/>
<dbReference type="Pfam" id="PF21365">
    <property type="entry name" value="Glyco_hydro_31_3rd"/>
    <property type="match status" value="1"/>
</dbReference>
<keyword evidence="8 10" id="KW-0326">Glycosidase</keyword>
<evidence type="ECO:0000313" key="14">
    <source>
        <dbReference type="EMBL" id="CAG8499617.1"/>
    </source>
</evidence>
<dbReference type="Gene3D" id="2.60.40.1180">
    <property type="entry name" value="Golgi alpha-mannosidase II"/>
    <property type="match status" value="2"/>
</dbReference>
<dbReference type="InterPro" id="IPR017853">
    <property type="entry name" value="GH"/>
</dbReference>
<feature type="non-terminal residue" evidence="14">
    <location>
        <position position="933"/>
    </location>
</feature>
<feature type="domain" description="Glycoside hydrolase family 31 TIM barrel" evidence="11">
    <location>
        <begin position="358"/>
        <end position="685"/>
    </location>
</feature>
<feature type="domain" description="Glycosyl hydrolase family 31 C-terminal" evidence="13">
    <location>
        <begin position="693"/>
        <end position="779"/>
    </location>
</feature>
<evidence type="ECO:0000256" key="1">
    <source>
        <dbReference type="ARBA" id="ARBA00004240"/>
    </source>
</evidence>
<dbReference type="SUPFAM" id="SSF51445">
    <property type="entry name" value="(Trans)glycosidases"/>
    <property type="match status" value="1"/>
</dbReference>